<gene>
    <name evidence="1" type="ORF">P8A19_35620</name>
</gene>
<dbReference type="EMBL" id="CP120988">
    <property type="protein sequence ID" value="WLQ60429.1"/>
    <property type="molecule type" value="Genomic_DNA"/>
</dbReference>
<accession>A0ABY9J0J2</accession>
<evidence type="ECO:0000313" key="1">
    <source>
        <dbReference type="EMBL" id="WLQ60429.1"/>
    </source>
</evidence>
<sequence>MDGITFTPASDDMEYTRYGLHVSSLGGPDALNEDLIVVGRDVTVRRATAALSAYTRELAGPIFAAESLQQLRADLARRVQVFATTPTAFTRTNDGGWVAHPHQEGAPLAVWLVSPDHAAAWPCGKAPDHDHPVLSGETLHDELMQDPDWVRAAKEVGILR</sequence>
<evidence type="ECO:0000313" key="2">
    <source>
        <dbReference type="Proteomes" id="UP001235744"/>
    </source>
</evidence>
<dbReference type="RefSeq" id="WP_306069289.1">
    <property type="nucleotide sequence ID" value="NZ_CP120988.1"/>
</dbReference>
<organism evidence="1 2">
    <name type="scientific">Streptomyces poriferorum</name>
    <dbReference type="NCBI Taxonomy" id="2798799"/>
    <lineage>
        <taxon>Bacteria</taxon>
        <taxon>Bacillati</taxon>
        <taxon>Actinomycetota</taxon>
        <taxon>Actinomycetes</taxon>
        <taxon>Kitasatosporales</taxon>
        <taxon>Streptomycetaceae</taxon>
        <taxon>Streptomyces</taxon>
    </lineage>
</organism>
<reference evidence="1 2" key="1">
    <citation type="submission" date="2023-03" db="EMBL/GenBank/DDBJ databases">
        <title>Isolation and description of six Streptomyces strains from soil environments, able to metabolize different microbial glucans.</title>
        <authorList>
            <person name="Widen T."/>
            <person name="Larsbrink J."/>
        </authorList>
    </citation>
    <scope>NUCLEOTIDE SEQUENCE [LARGE SCALE GENOMIC DNA]</scope>
    <source>
        <strain evidence="1 2">Alt2</strain>
    </source>
</reference>
<name>A0ABY9J0J2_9ACTN</name>
<keyword evidence="2" id="KW-1185">Reference proteome</keyword>
<protein>
    <submittedName>
        <fullName evidence="1">Uncharacterized protein</fullName>
    </submittedName>
</protein>
<proteinExistence type="predicted"/>
<dbReference type="Proteomes" id="UP001235744">
    <property type="component" value="Chromosome"/>
</dbReference>